<comment type="caution">
    <text evidence="1">The sequence shown here is derived from an EMBL/GenBank/DDBJ whole genome shotgun (WGS) entry which is preliminary data.</text>
</comment>
<keyword evidence="2" id="KW-1185">Reference proteome</keyword>
<gene>
    <name evidence="1" type="ORF">ACFR99_13645</name>
</gene>
<evidence type="ECO:0000313" key="1">
    <source>
        <dbReference type="EMBL" id="MFD1564584.1"/>
    </source>
</evidence>
<dbReference type="EMBL" id="JBHUDI010000008">
    <property type="protein sequence ID" value="MFD1564584.1"/>
    <property type="molecule type" value="Genomic_DNA"/>
</dbReference>
<dbReference type="RefSeq" id="WP_390288249.1">
    <property type="nucleotide sequence ID" value="NZ_JBHUDI010000008.1"/>
</dbReference>
<dbReference type="AlphaFoldDB" id="A0ABD6BHP5"/>
<name>A0ABD6BHP5_9EURY</name>
<proteinExistence type="predicted"/>
<organism evidence="1 2">
    <name type="scientific">Haloarchaeobius amylolyticus</name>
    <dbReference type="NCBI Taxonomy" id="1198296"/>
    <lineage>
        <taxon>Archaea</taxon>
        <taxon>Methanobacteriati</taxon>
        <taxon>Methanobacteriota</taxon>
        <taxon>Stenosarchaea group</taxon>
        <taxon>Halobacteria</taxon>
        <taxon>Halobacteriales</taxon>
        <taxon>Halorubellaceae</taxon>
        <taxon>Haloarchaeobius</taxon>
    </lineage>
</organism>
<dbReference type="Proteomes" id="UP001597076">
    <property type="component" value="Unassembled WGS sequence"/>
</dbReference>
<protein>
    <submittedName>
        <fullName evidence="1">Uncharacterized protein</fullName>
    </submittedName>
</protein>
<sequence>MRVSTRPKITNGDNIIHDERYEINTLEEYLDGVIIHGSEIPSNTGNLTVKCKPNSGGEWNEWHLPEYSDGSITVYLKIHGEPPEINFSHSISDDC</sequence>
<evidence type="ECO:0000313" key="2">
    <source>
        <dbReference type="Proteomes" id="UP001597076"/>
    </source>
</evidence>
<reference evidence="1 2" key="1">
    <citation type="journal article" date="2019" name="Int. J. Syst. Evol. Microbiol.">
        <title>The Global Catalogue of Microorganisms (GCM) 10K type strain sequencing project: providing services to taxonomists for standard genome sequencing and annotation.</title>
        <authorList>
            <consortium name="The Broad Institute Genomics Platform"/>
            <consortium name="The Broad Institute Genome Sequencing Center for Infectious Disease"/>
            <person name="Wu L."/>
            <person name="Ma J."/>
        </authorList>
    </citation>
    <scope>NUCLEOTIDE SEQUENCE [LARGE SCALE GENOMIC DNA]</scope>
    <source>
        <strain evidence="1 2">CGMCC 1.12230</strain>
    </source>
</reference>
<accession>A0ABD6BHP5</accession>